<dbReference type="Proteomes" id="UP000480303">
    <property type="component" value="Unassembled WGS sequence"/>
</dbReference>
<sequence>MKGNQINGQLVTEKDLLALGYRKYYGKDLDIYYNQAICAHVGNCVRGDSGVFEVGRKPWIIADNGESADHSIAVVDSCPSGALKWVRHDS</sequence>
<dbReference type="EMBL" id="BLLI01000053">
    <property type="protein sequence ID" value="GFH43043.1"/>
    <property type="molecule type" value="Genomic_DNA"/>
</dbReference>
<dbReference type="Pfam" id="PF06902">
    <property type="entry name" value="Fer4_19"/>
    <property type="match status" value="1"/>
</dbReference>
<accession>A0A6A0BEB4</accession>
<feature type="domain" description="Divergent 4Fe-4S mono-cluster" evidence="1">
    <location>
        <begin position="24"/>
        <end position="87"/>
    </location>
</feature>
<reference evidence="2 3" key="1">
    <citation type="submission" date="2020-02" db="EMBL/GenBank/DDBJ databases">
        <title>Draft genome sequence of Lactococcus sp. Hs30E4-3.</title>
        <authorList>
            <person name="Noda S."/>
            <person name="Yuki M."/>
            <person name="Ohkuma M."/>
        </authorList>
    </citation>
    <scope>NUCLEOTIDE SEQUENCE [LARGE SCALE GENOMIC DNA]</scope>
    <source>
        <strain evidence="2 3">Hs30E4-3</strain>
    </source>
</reference>
<dbReference type="InterPro" id="IPR010693">
    <property type="entry name" value="Divergent_4Fe-4S_mono-cluster"/>
</dbReference>
<evidence type="ECO:0000313" key="3">
    <source>
        <dbReference type="Proteomes" id="UP000480303"/>
    </source>
</evidence>
<proteinExistence type="predicted"/>
<evidence type="ECO:0000313" key="2">
    <source>
        <dbReference type="EMBL" id="GFH43043.1"/>
    </source>
</evidence>
<gene>
    <name evidence="2" type="ORF">Hs30E_15940</name>
</gene>
<organism evidence="2 3">
    <name type="scientific">Pseudolactococcus hodotermopsidis</name>
    <dbReference type="NCBI Taxonomy" id="2709157"/>
    <lineage>
        <taxon>Bacteria</taxon>
        <taxon>Bacillati</taxon>
        <taxon>Bacillota</taxon>
        <taxon>Bacilli</taxon>
        <taxon>Lactobacillales</taxon>
        <taxon>Streptococcaceae</taxon>
        <taxon>Pseudolactococcus</taxon>
    </lineage>
</organism>
<comment type="caution">
    <text evidence="2">The sequence shown here is derived from an EMBL/GenBank/DDBJ whole genome shotgun (WGS) entry which is preliminary data.</text>
</comment>
<name>A0A6A0BEB4_9LACT</name>
<keyword evidence="3" id="KW-1185">Reference proteome</keyword>
<dbReference type="RefSeq" id="WP_172209481.1">
    <property type="nucleotide sequence ID" value="NZ_BLLI01000053.1"/>
</dbReference>
<evidence type="ECO:0000259" key="1">
    <source>
        <dbReference type="Pfam" id="PF06902"/>
    </source>
</evidence>
<dbReference type="AlphaFoldDB" id="A0A6A0BEB4"/>
<protein>
    <recommendedName>
        <fullName evidence="1">Divergent 4Fe-4S mono-cluster domain-containing protein</fullName>
    </recommendedName>
</protein>